<dbReference type="KEGG" id="cly:Celly_1962"/>
<feature type="signal peptide" evidence="1">
    <location>
        <begin position="1"/>
        <end position="22"/>
    </location>
</feature>
<dbReference type="eggNOG" id="COG1629">
    <property type="taxonomic scope" value="Bacteria"/>
</dbReference>
<dbReference type="Pfam" id="PF13715">
    <property type="entry name" value="CarbopepD_reg_2"/>
    <property type="match status" value="1"/>
</dbReference>
<dbReference type="Pfam" id="PF14905">
    <property type="entry name" value="OMP_b-brl_3"/>
    <property type="match status" value="1"/>
</dbReference>
<evidence type="ECO:0000256" key="1">
    <source>
        <dbReference type="SAM" id="SignalP"/>
    </source>
</evidence>
<evidence type="ECO:0000313" key="4">
    <source>
        <dbReference type="Proteomes" id="UP000007487"/>
    </source>
</evidence>
<dbReference type="HOGENOM" id="CLU_012729_1_0_10"/>
<protein>
    <recommendedName>
        <fullName evidence="2">Outer membrane protein beta-barrel domain-containing protein</fullName>
    </recommendedName>
</protein>
<organism evidence="3 4">
    <name type="scientific">Cellulophaga lytica (strain ATCC 23178 / DSM 7489 / JCM 8516 / NBRC 14961 / NCIMB 1423 / VKM B-1433 / Cy l20)</name>
    <dbReference type="NCBI Taxonomy" id="867900"/>
    <lineage>
        <taxon>Bacteria</taxon>
        <taxon>Pseudomonadati</taxon>
        <taxon>Bacteroidota</taxon>
        <taxon>Flavobacteriia</taxon>
        <taxon>Flavobacteriales</taxon>
        <taxon>Flavobacteriaceae</taxon>
        <taxon>Cellulophaga</taxon>
    </lineage>
</organism>
<accession>F0RD83</accession>
<dbReference type="Proteomes" id="UP000007487">
    <property type="component" value="Chromosome"/>
</dbReference>
<name>F0RD83_CELLC</name>
<keyword evidence="4" id="KW-1185">Reference proteome</keyword>
<dbReference type="Gene3D" id="2.60.40.1120">
    <property type="entry name" value="Carboxypeptidase-like, regulatory domain"/>
    <property type="match status" value="1"/>
</dbReference>
<sequence length="922" mass="104508">MSKFIKFFMVMVCITITGAVQAQKITITGVVKDSLNNPLEMANVVAINAETKALDGFGITNEKGIYKMNVNENSKYNIKVSYLGFKTREIVLETKEVDVKRDFTLLDEAESLDGVEITYEMPVNVKGDTIEYNADSFATGTEKKLEDVLKNLPGVEVNDDGEIEVEGQSVGKVMVEGKDFFDGDSKLASKNIPANALDKIQVLKNYNEVGQLKGVTDNQDNYAINIKLKEGKKNFWFGEITAGVGNEERYIAHPKLFYYNPNYSINLITNFNNIGEVPFTRRDYFRFTGGFGNGGSANTGTSFNVGSSDMGFLTLQNNRAQEISSKFGAANFSYSPKKMWDLSGFAIYSGNVTDMQQNTFRQYKANADGSQPSPDELTESVTNQRSDLALIKLSSSYKPNADNHFDYDIFGRISSQKEVQDLFSNLTGNIDEVQKQDPYSINQNANYYYTLNAKNIFAVEAQYLIQEEDPFYNAALAQSDQFRLDEVLGMDQAQDGYDVVQDKMVKTNKLDAKIDYWYITGDKSNVKFTLGSLLSTQKFNSEIFQILDSGAKYSLDDAVSSVENDVKYNFSDIYMAFEYRVKAGAFTFTPGVSVHNYTTKNEQLGSTVTDDFVRLLPSFNTRLQIKKSEDINFNYRMMTSFSDVNQFASSFVMNNYNSLFQGNRDLESALSHNLTLRYNNFNMFNFSNIRASLSYNKRVDQVRNISDFLNYPNPDYPATSDEEFIQTSNRISSPFNSNFADETFSANGSFERTFGKIKAGLGATMNYSKFNQIVDNEQAINESFTTTYRGSLGTRFLNAPNIEFGYNLAVNNYEQPNGSSIKYYTHQPSVKLDATFLRDFIFNADYSYYNYKNEIESLNTYSFMDATLGYQKKDSKWEYILGVTNLFNTESLNQDSDNTLFVSTSEYFIQPRYVTLKVRYNL</sequence>
<feature type="chain" id="PRO_5003255137" description="Outer membrane protein beta-barrel domain-containing protein" evidence="1">
    <location>
        <begin position="23"/>
        <end position="922"/>
    </location>
</feature>
<dbReference type="SUPFAM" id="SSF49464">
    <property type="entry name" value="Carboxypeptidase regulatory domain-like"/>
    <property type="match status" value="1"/>
</dbReference>
<dbReference type="InterPro" id="IPR041700">
    <property type="entry name" value="OMP_b-brl_3"/>
</dbReference>
<gene>
    <name evidence="3" type="ordered locus">Celly_1962</name>
</gene>
<dbReference type="STRING" id="867900.Celly_1962"/>
<dbReference type="InterPro" id="IPR008969">
    <property type="entry name" value="CarboxyPept-like_regulatory"/>
</dbReference>
<evidence type="ECO:0000313" key="3">
    <source>
        <dbReference type="EMBL" id="ADY29784.1"/>
    </source>
</evidence>
<dbReference type="RefSeq" id="WP_013621529.1">
    <property type="nucleotide sequence ID" value="NC_015167.1"/>
</dbReference>
<feature type="domain" description="Outer membrane protein beta-barrel" evidence="2">
    <location>
        <begin position="502"/>
        <end position="920"/>
    </location>
</feature>
<keyword evidence="1" id="KW-0732">Signal</keyword>
<dbReference type="SUPFAM" id="SSF56935">
    <property type="entry name" value="Porins"/>
    <property type="match status" value="1"/>
</dbReference>
<proteinExistence type="predicted"/>
<dbReference type="EMBL" id="CP002534">
    <property type="protein sequence ID" value="ADY29784.1"/>
    <property type="molecule type" value="Genomic_DNA"/>
</dbReference>
<evidence type="ECO:0000259" key="2">
    <source>
        <dbReference type="Pfam" id="PF14905"/>
    </source>
</evidence>
<dbReference type="AlphaFoldDB" id="F0RD83"/>
<reference evidence="3 4" key="1">
    <citation type="journal article" date="2011" name="Stand. Genomic Sci.">
        <title>Complete genome sequence of Cellulophaga lytica type strain (LIM- 21).</title>
        <authorList>
            <person name="Pati A."/>
            <person name="Abt B."/>
            <person name="Teshima H."/>
            <person name="Nolan M."/>
            <person name="Lapidus A."/>
            <person name="Lucas S."/>
            <person name="Hammon N."/>
            <person name="Deshpande S."/>
            <person name="Cheng J.F."/>
            <person name="Tapia R."/>
            <person name="Han C."/>
            <person name="Goodwin L."/>
            <person name="Pitluck S."/>
            <person name="Liolios K."/>
            <person name="Pagani I."/>
            <person name="Mavromatis K."/>
            <person name="Ovchinikova G."/>
            <person name="Chen A."/>
            <person name="Palaniappan K."/>
            <person name="Land M."/>
            <person name="Hauser L."/>
            <person name="Jeffries C.D."/>
            <person name="Detter J.C."/>
            <person name="Brambilla E.M."/>
            <person name="Kannan K.P."/>
            <person name="Rohde M."/>
            <person name="Spring S."/>
            <person name="Goker M."/>
            <person name="Woyke T."/>
            <person name="Bristow J."/>
            <person name="Eisen J.A."/>
            <person name="Markowitz V."/>
            <person name="Hugenholtz P."/>
            <person name="Kyrpides N.C."/>
            <person name="Klenk H.P."/>
            <person name="Ivanova N."/>
        </authorList>
    </citation>
    <scope>NUCLEOTIDE SEQUENCE [LARGE SCALE GENOMIC DNA]</scope>
    <source>
        <strain evidence="4">ATCC 23178 / DSM 7489 / JCM 8516 / NBRC 14961 / NCIMB 1423 / VKM B-1433 / Cy l20</strain>
    </source>
</reference>